<evidence type="ECO:0000313" key="2">
    <source>
        <dbReference type="EMBL" id="WCI02230.1"/>
    </source>
</evidence>
<organism evidence="2 3">
    <name type="scientific">Pseudomonas capeferrum</name>
    <dbReference type="NCBI Taxonomy" id="1495066"/>
    <lineage>
        <taxon>Bacteria</taxon>
        <taxon>Pseudomonadati</taxon>
        <taxon>Pseudomonadota</taxon>
        <taxon>Gammaproteobacteria</taxon>
        <taxon>Pseudomonadales</taxon>
        <taxon>Pseudomonadaceae</taxon>
        <taxon>Pseudomonas</taxon>
    </lineage>
</organism>
<accession>A0ABY7RFV4</accession>
<evidence type="ECO:0000259" key="1">
    <source>
        <dbReference type="PROSITE" id="PS51186"/>
    </source>
</evidence>
<feature type="domain" description="N-acetyltransferase" evidence="1">
    <location>
        <begin position="5"/>
        <end position="146"/>
    </location>
</feature>
<reference evidence="2 3" key="1">
    <citation type="journal article" date="2020" name="Front. Microbiol.">
        <title>Toward Biorecycling: Isolation of a Soil Bacterium That Grows on a Polyurethane Oligomer and Monomer.</title>
        <authorList>
            <person name="Espinosa M.J.C."/>
            <person name="Blanco A.C."/>
            <person name="Schmidgall T."/>
            <person name="Atanasoff-Kardjalieff A.K."/>
            <person name="Kappelmeyer U."/>
            <person name="Tischler D."/>
            <person name="Pieper D.H."/>
            <person name="Heipieper H.J."/>
            <person name="Eberlein C."/>
        </authorList>
    </citation>
    <scope>NUCLEOTIDE SEQUENCE [LARGE SCALE GENOMIC DNA]</scope>
    <source>
        <strain evidence="2 3">TDA1</strain>
    </source>
</reference>
<dbReference type="PROSITE" id="PS51186">
    <property type="entry name" value="GNAT"/>
    <property type="match status" value="1"/>
</dbReference>
<dbReference type="GeneID" id="301034568"/>
<gene>
    <name evidence="2" type="ORF">PMC74_10250</name>
</gene>
<dbReference type="InterPro" id="IPR016181">
    <property type="entry name" value="Acyl_CoA_acyltransferase"/>
</dbReference>
<proteinExistence type="predicted"/>
<dbReference type="CDD" id="cd04301">
    <property type="entry name" value="NAT_SF"/>
    <property type="match status" value="1"/>
</dbReference>
<evidence type="ECO:0000313" key="3">
    <source>
        <dbReference type="Proteomes" id="UP001214301"/>
    </source>
</evidence>
<dbReference type="Gene3D" id="3.40.630.30">
    <property type="match status" value="1"/>
</dbReference>
<dbReference type="SUPFAM" id="SSF55729">
    <property type="entry name" value="Acyl-CoA N-acyltransferases (Nat)"/>
    <property type="match status" value="1"/>
</dbReference>
<dbReference type="Pfam" id="PF00583">
    <property type="entry name" value="Acetyltransf_1"/>
    <property type="match status" value="1"/>
</dbReference>
<keyword evidence="3" id="KW-1185">Reference proteome</keyword>
<name>A0ABY7RFV4_9PSED</name>
<dbReference type="Proteomes" id="UP001214301">
    <property type="component" value="Chromosome"/>
</dbReference>
<sequence length="146" mass="15903">MDLRSTIRLAQPEDVEALFALDAIARGDRQRQTFIAHAVTCGQCWVAADAHDTSQLTGYGVLNDTFFDQPFIALVVVKESARRRGIAAAIMRALESQCRGGKLFTSTNASNAPMQGVLAQLGFIRSGQIDNLDDGDPELIFVKFLS</sequence>
<protein>
    <submittedName>
        <fullName evidence="2">GNAT family N-acetyltransferase</fullName>
    </submittedName>
</protein>
<dbReference type="EMBL" id="CP116669">
    <property type="protein sequence ID" value="WCI02230.1"/>
    <property type="molecule type" value="Genomic_DNA"/>
</dbReference>
<dbReference type="InterPro" id="IPR000182">
    <property type="entry name" value="GNAT_dom"/>
</dbReference>
<dbReference type="RefSeq" id="WP_033697253.1">
    <property type="nucleotide sequence ID" value="NZ_CP116669.1"/>
</dbReference>